<evidence type="ECO:0000256" key="9">
    <source>
        <dbReference type="ARBA" id="ARBA00022989"/>
    </source>
</evidence>
<evidence type="ECO:0000256" key="8">
    <source>
        <dbReference type="ARBA" id="ARBA00022692"/>
    </source>
</evidence>
<keyword evidence="5" id="KW-1003">Cell membrane</keyword>
<dbReference type="SUPFAM" id="SSF54523">
    <property type="entry name" value="Pili subunits"/>
    <property type="match status" value="1"/>
</dbReference>
<dbReference type="Gene3D" id="3.30.700.10">
    <property type="entry name" value="Glycoprotein, Type 4 Pilin"/>
    <property type="match status" value="1"/>
</dbReference>
<evidence type="ECO:0000256" key="4">
    <source>
        <dbReference type="ARBA" id="ARBA00020042"/>
    </source>
</evidence>
<protein>
    <recommendedName>
        <fullName evidence="4">Type II secretion system core protein G</fullName>
    </recommendedName>
</protein>
<keyword evidence="6" id="KW-0488">Methylation</keyword>
<dbReference type="NCBIfam" id="TIGR01710">
    <property type="entry name" value="typeII_sec_gspG"/>
    <property type="match status" value="1"/>
</dbReference>
<evidence type="ECO:0000256" key="2">
    <source>
        <dbReference type="ARBA" id="ARBA00009984"/>
    </source>
</evidence>
<comment type="function">
    <text evidence="11">Core component of the type II secretion system required for the energy-dependent secretion of extracellular factors such as proteases and toxins from the periplasm. Pseudopilin (pilin-like) protein that polymerizes to form the pseudopilus. Further polymerization triggers pseudopilus growth.</text>
</comment>
<keyword evidence="8 12" id="KW-0812">Transmembrane</keyword>
<evidence type="ECO:0000256" key="10">
    <source>
        <dbReference type="ARBA" id="ARBA00023136"/>
    </source>
</evidence>
<dbReference type="OrthoDB" id="9795612at2"/>
<dbReference type="GO" id="GO:0005886">
    <property type="term" value="C:plasma membrane"/>
    <property type="evidence" value="ECO:0007669"/>
    <property type="project" value="UniProtKB-SubCell"/>
</dbReference>
<dbReference type="Pfam" id="PF08334">
    <property type="entry name" value="T2SSG"/>
    <property type="match status" value="1"/>
</dbReference>
<dbReference type="RefSeq" id="WP_049616538.1">
    <property type="nucleotide sequence ID" value="NZ_CABIHQ010000005.1"/>
</dbReference>
<organism evidence="14 15">
    <name type="scientific">Yersinia rohdei</name>
    <dbReference type="NCBI Taxonomy" id="29485"/>
    <lineage>
        <taxon>Bacteria</taxon>
        <taxon>Pseudomonadati</taxon>
        <taxon>Pseudomonadota</taxon>
        <taxon>Gammaproteobacteria</taxon>
        <taxon>Enterobacterales</taxon>
        <taxon>Yersiniaceae</taxon>
        <taxon>Yersinia</taxon>
    </lineage>
</organism>
<evidence type="ECO:0000256" key="11">
    <source>
        <dbReference type="ARBA" id="ARBA00045631"/>
    </source>
</evidence>
<evidence type="ECO:0000313" key="14">
    <source>
        <dbReference type="EMBL" id="CQI95719.1"/>
    </source>
</evidence>
<comment type="subunit">
    <text evidence="3">Type II secretion system is composed of four main components: the outer membrane complex, the inner membrane complex, the cytoplasmic secretion ATPase and the periplasm-spanning pseudopilus. Forms homomultimers.</text>
</comment>
<dbReference type="PANTHER" id="PTHR30093">
    <property type="entry name" value="GENERAL SECRETION PATHWAY PROTEIN G"/>
    <property type="match status" value="1"/>
</dbReference>
<feature type="transmembrane region" description="Helical" evidence="12">
    <location>
        <begin position="6"/>
        <end position="29"/>
    </location>
</feature>
<dbReference type="GO" id="GO:0015628">
    <property type="term" value="P:protein secretion by the type II secretion system"/>
    <property type="evidence" value="ECO:0007669"/>
    <property type="project" value="InterPro"/>
</dbReference>
<dbReference type="InterPro" id="IPR010054">
    <property type="entry name" value="Type2_sec_GspG"/>
</dbReference>
<keyword evidence="7" id="KW-0997">Cell inner membrane</keyword>
<sequence>MGKVKMGGFTLLEIMVIIIILGLLASLTIPSLMANKNRADQQKTLSDIVAIENALDMYKLDNGYYPTEVQGIDALIVKPIELPIPRSYPPNGYIRRLPRDPWNNTYQMTNPGRYEEIDIFSAGPDREVGTDDDIGNWIALLVEDKVDNAE</sequence>
<proteinExistence type="inferred from homology"/>
<dbReference type="InterPro" id="IPR013545">
    <property type="entry name" value="T2SS_protein-GspG_C"/>
</dbReference>
<comment type="subcellular location">
    <subcellularLocation>
        <location evidence="1">Cell inner membrane</location>
        <topology evidence="1">Single-pass membrane protein</topology>
    </subcellularLocation>
</comment>
<evidence type="ECO:0000256" key="12">
    <source>
        <dbReference type="SAM" id="Phobius"/>
    </source>
</evidence>
<accession>A0A0U1HX40</accession>
<evidence type="ECO:0000256" key="6">
    <source>
        <dbReference type="ARBA" id="ARBA00022481"/>
    </source>
</evidence>
<keyword evidence="10 12" id="KW-0472">Membrane</keyword>
<dbReference type="EMBL" id="CTKE01000021">
    <property type="protein sequence ID" value="CQI95719.1"/>
    <property type="molecule type" value="Genomic_DNA"/>
</dbReference>
<dbReference type="AlphaFoldDB" id="A0A0U1HX40"/>
<dbReference type="GO" id="GO:0015627">
    <property type="term" value="C:type II protein secretion system complex"/>
    <property type="evidence" value="ECO:0007669"/>
    <property type="project" value="InterPro"/>
</dbReference>
<dbReference type="PRINTS" id="PR00813">
    <property type="entry name" value="BCTERIALGSPG"/>
</dbReference>
<evidence type="ECO:0000256" key="7">
    <source>
        <dbReference type="ARBA" id="ARBA00022519"/>
    </source>
</evidence>
<feature type="domain" description="Type II secretion system protein GspG C-terminal" evidence="13">
    <location>
        <begin position="32"/>
        <end position="137"/>
    </location>
</feature>
<evidence type="ECO:0000256" key="3">
    <source>
        <dbReference type="ARBA" id="ARBA00011180"/>
    </source>
</evidence>
<dbReference type="PANTHER" id="PTHR30093:SF44">
    <property type="entry name" value="TYPE II SECRETION SYSTEM CORE PROTEIN G"/>
    <property type="match status" value="1"/>
</dbReference>
<evidence type="ECO:0000259" key="13">
    <source>
        <dbReference type="Pfam" id="PF08334"/>
    </source>
</evidence>
<evidence type="ECO:0000313" key="15">
    <source>
        <dbReference type="Proteomes" id="UP000042054"/>
    </source>
</evidence>
<dbReference type="InterPro" id="IPR000983">
    <property type="entry name" value="Bac_GSPG_pilin"/>
</dbReference>
<name>A0A0U1HX40_YERRO</name>
<evidence type="ECO:0000256" key="1">
    <source>
        <dbReference type="ARBA" id="ARBA00004377"/>
    </source>
</evidence>
<comment type="similarity">
    <text evidence="2">Belongs to the GSP G family.</text>
</comment>
<evidence type="ECO:0000256" key="5">
    <source>
        <dbReference type="ARBA" id="ARBA00022475"/>
    </source>
</evidence>
<dbReference type="InterPro" id="IPR045584">
    <property type="entry name" value="Pilin-like"/>
</dbReference>
<keyword evidence="9 12" id="KW-1133">Transmembrane helix</keyword>
<dbReference type="PROSITE" id="PS00409">
    <property type="entry name" value="PROKAR_NTER_METHYL"/>
    <property type="match status" value="1"/>
</dbReference>
<gene>
    <name evidence="14" type="primary">outG</name>
    <name evidence="14" type="ORF">ERS008555_03455</name>
</gene>
<dbReference type="STRING" id="29485.CH64_1732"/>
<dbReference type="Proteomes" id="UP000042054">
    <property type="component" value="Unassembled WGS sequence"/>
</dbReference>
<dbReference type="InterPro" id="IPR012902">
    <property type="entry name" value="N_methyl_site"/>
</dbReference>
<reference evidence="14 15" key="1">
    <citation type="submission" date="2015-03" db="EMBL/GenBank/DDBJ databases">
        <authorList>
            <person name="Murphy D."/>
        </authorList>
    </citation>
    <scope>NUCLEOTIDE SEQUENCE [LARGE SCALE GENOMIC DNA]</scope>
    <source>
        <strain evidence="14 15">68/02</strain>
    </source>
</reference>